<keyword evidence="11 13" id="KW-0443">Lipid metabolism</keyword>
<feature type="binding site" evidence="13">
    <location>
        <begin position="66"/>
        <end position="73"/>
    </location>
    <ligand>
        <name>ATP</name>
        <dbReference type="ChEBI" id="CHEBI:30616"/>
    </ligand>
</feature>
<organism evidence="15 16">
    <name type="scientific">Campylobacter curvus (strain 525.92)</name>
    <dbReference type="NCBI Taxonomy" id="360105"/>
    <lineage>
        <taxon>Bacteria</taxon>
        <taxon>Pseudomonadati</taxon>
        <taxon>Campylobacterota</taxon>
        <taxon>Epsilonproteobacteria</taxon>
        <taxon>Campylobacterales</taxon>
        <taxon>Campylobacteraceae</taxon>
        <taxon>Campylobacter</taxon>
    </lineage>
</organism>
<comment type="similarity">
    <text evidence="13">Belongs to the LpxK family.</text>
</comment>
<keyword evidence="5 13" id="KW-0444">Lipid biosynthesis</keyword>
<dbReference type="NCBIfam" id="NF001892">
    <property type="entry name" value="PRK00652.1-5"/>
    <property type="match status" value="1"/>
</dbReference>
<dbReference type="HAMAP" id="MF_00409">
    <property type="entry name" value="LpxK"/>
    <property type="match status" value="1"/>
</dbReference>
<dbReference type="GO" id="GO:0009244">
    <property type="term" value="P:lipopolysaccharide core region biosynthetic process"/>
    <property type="evidence" value="ECO:0007669"/>
    <property type="project" value="TreeGrafter"/>
</dbReference>
<dbReference type="OrthoDB" id="9766423at2"/>
<dbReference type="GO" id="GO:0009245">
    <property type="term" value="P:lipid A biosynthetic process"/>
    <property type="evidence" value="ECO:0007669"/>
    <property type="project" value="UniProtKB-UniRule"/>
</dbReference>
<dbReference type="Pfam" id="PF02606">
    <property type="entry name" value="LpxK"/>
    <property type="match status" value="1"/>
</dbReference>
<keyword evidence="8 13" id="KW-0547">Nucleotide-binding</keyword>
<evidence type="ECO:0000256" key="2">
    <source>
        <dbReference type="ARBA" id="ARBA00004870"/>
    </source>
</evidence>
<dbReference type="UniPathway" id="UPA00359">
    <property type="reaction ID" value="UER00482"/>
</dbReference>
<keyword evidence="14" id="KW-0812">Transmembrane</keyword>
<dbReference type="EC" id="2.7.1.130" evidence="3 13"/>
<evidence type="ECO:0000256" key="5">
    <source>
        <dbReference type="ARBA" id="ARBA00022516"/>
    </source>
</evidence>
<keyword evidence="14" id="KW-0472">Membrane</keyword>
<keyword evidence="10 13" id="KW-0067">ATP-binding</keyword>
<dbReference type="HOGENOM" id="CLU_038816_1_0_7"/>
<dbReference type="GO" id="GO:0005524">
    <property type="term" value="F:ATP binding"/>
    <property type="evidence" value="ECO:0007669"/>
    <property type="project" value="UniProtKB-UniRule"/>
</dbReference>
<evidence type="ECO:0000256" key="13">
    <source>
        <dbReference type="HAMAP-Rule" id="MF_00409"/>
    </source>
</evidence>
<accession>A7GXW1</accession>
<keyword evidence="16" id="KW-1185">Reference proteome</keyword>
<name>A7GXW1_CAMC5</name>
<proteinExistence type="inferred from homology"/>
<evidence type="ECO:0000256" key="11">
    <source>
        <dbReference type="ARBA" id="ARBA00023098"/>
    </source>
</evidence>
<dbReference type="PANTHER" id="PTHR42724:SF1">
    <property type="entry name" value="TETRAACYLDISACCHARIDE 4'-KINASE, MITOCHONDRIAL-RELATED"/>
    <property type="match status" value="1"/>
</dbReference>
<evidence type="ECO:0000256" key="4">
    <source>
        <dbReference type="ARBA" id="ARBA00016436"/>
    </source>
</evidence>
<dbReference type="STRING" id="360105.CCV52592_0127"/>
<evidence type="ECO:0000256" key="1">
    <source>
        <dbReference type="ARBA" id="ARBA00002274"/>
    </source>
</evidence>
<comment type="catalytic activity">
    <reaction evidence="13">
        <text>a lipid A disaccharide + ATP = a lipid IVA + ADP + H(+)</text>
        <dbReference type="Rhea" id="RHEA:67840"/>
        <dbReference type="ChEBI" id="CHEBI:15378"/>
        <dbReference type="ChEBI" id="CHEBI:30616"/>
        <dbReference type="ChEBI" id="CHEBI:176343"/>
        <dbReference type="ChEBI" id="CHEBI:176425"/>
        <dbReference type="ChEBI" id="CHEBI:456216"/>
        <dbReference type="EC" id="2.7.1.130"/>
    </reaction>
</comment>
<comment type="pathway">
    <text evidence="2 13">Glycolipid biosynthesis; lipid IV(A) biosynthesis; lipid IV(A) from (3R)-3-hydroxytetradecanoyl-[acyl-carrier-protein] and UDP-N-acetyl-alpha-D-glucosamine: step 6/6.</text>
</comment>
<evidence type="ECO:0000313" key="15">
    <source>
        <dbReference type="EMBL" id="EAU00257.1"/>
    </source>
</evidence>
<dbReference type="RefSeq" id="WP_011992159.1">
    <property type="nucleotide sequence ID" value="NC_009715.2"/>
</dbReference>
<evidence type="ECO:0000256" key="10">
    <source>
        <dbReference type="ARBA" id="ARBA00022840"/>
    </source>
</evidence>
<evidence type="ECO:0000313" key="16">
    <source>
        <dbReference type="Proteomes" id="UP000006380"/>
    </source>
</evidence>
<dbReference type="PANTHER" id="PTHR42724">
    <property type="entry name" value="TETRAACYLDISACCHARIDE 4'-KINASE"/>
    <property type="match status" value="1"/>
</dbReference>
<comment type="function">
    <text evidence="1 13">Transfers the gamma-phosphate of ATP to the 4'-position of a tetraacyldisaccharide 1-phosphate intermediate (termed DS-1-P) to form tetraacyldisaccharide 1,4'-bis-phosphate (lipid IVA).</text>
</comment>
<evidence type="ECO:0000256" key="3">
    <source>
        <dbReference type="ARBA" id="ARBA00012071"/>
    </source>
</evidence>
<gene>
    <name evidence="13 15" type="primary">lpxK</name>
    <name evidence="15" type="ORF">CCV52592_0127</name>
</gene>
<evidence type="ECO:0000256" key="8">
    <source>
        <dbReference type="ARBA" id="ARBA00022741"/>
    </source>
</evidence>
<keyword evidence="6 13" id="KW-0441">Lipid A biosynthesis</keyword>
<dbReference type="EMBL" id="CP000767">
    <property type="protein sequence ID" value="EAU00257.1"/>
    <property type="molecule type" value="Genomic_DNA"/>
</dbReference>
<dbReference type="InterPro" id="IPR003758">
    <property type="entry name" value="LpxK"/>
</dbReference>
<sequence>MPKSSFEQNLHAWANGYFYRPNLPQKLLAYALLPFSLIYTAIIWIKKILSRKKDFGIKILSVGNLSLGGSGKTPLCIAIANEFKGAFIVLRGYKRASKGMLVVCKNGEILADTRTSGDEAMEYAISVKDANVIVSENRDEAIEFAKNAGARYVLMDDGFGKFHIKKFDILLRPTPKPALNFTIPSGAYRYPVSFYKFADFIAEPDQAHFRKSRIENPTPKMVLVTGIANPARLEPFFKDTLAQIFYPDHYSFCKDELAQILKEHEASSLLMTRKDYVKVRDFGLPISLITLETTLSEEFKTLIQSKI</sequence>
<dbReference type="KEGG" id="ccv:CCV52592_0127"/>
<evidence type="ECO:0000256" key="7">
    <source>
        <dbReference type="ARBA" id="ARBA00022679"/>
    </source>
</evidence>
<reference evidence="15" key="1">
    <citation type="submission" date="2016-07" db="EMBL/GenBank/DDBJ databases">
        <title>Comparative genomics of the Campylobacter concisus group.</title>
        <authorList>
            <person name="Miller W.G."/>
            <person name="Yee E."/>
            <person name="Chapman M.H."/>
            <person name="Huynh S."/>
            <person name="Bono J.L."/>
            <person name="On S.L.W."/>
            <person name="StLeger J."/>
            <person name="Foster G."/>
            <person name="Parker C.T."/>
        </authorList>
    </citation>
    <scope>NUCLEOTIDE SEQUENCE</scope>
    <source>
        <strain evidence="15">525.92</strain>
    </source>
</reference>
<evidence type="ECO:0000256" key="14">
    <source>
        <dbReference type="SAM" id="Phobius"/>
    </source>
</evidence>
<keyword evidence="7 13" id="KW-0808">Transferase</keyword>
<dbReference type="GO" id="GO:0005886">
    <property type="term" value="C:plasma membrane"/>
    <property type="evidence" value="ECO:0007669"/>
    <property type="project" value="TreeGrafter"/>
</dbReference>
<dbReference type="AlphaFoldDB" id="A7GXW1"/>
<evidence type="ECO:0000256" key="6">
    <source>
        <dbReference type="ARBA" id="ARBA00022556"/>
    </source>
</evidence>
<keyword evidence="9 13" id="KW-0418">Kinase</keyword>
<feature type="transmembrane region" description="Helical" evidence="14">
    <location>
        <begin position="27"/>
        <end position="45"/>
    </location>
</feature>
<evidence type="ECO:0000256" key="9">
    <source>
        <dbReference type="ARBA" id="ARBA00022777"/>
    </source>
</evidence>
<dbReference type="Proteomes" id="UP000006380">
    <property type="component" value="Chromosome"/>
</dbReference>
<protein>
    <recommendedName>
        <fullName evidence="4 13">Tetraacyldisaccharide 4'-kinase</fullName>
        <ecNumber evidence="3 13">2.7.1.130</ecNumber>
    </recommendedName>
    <alternativeName>
        <fullName evidence="12 13">Lipid A 4'-kinase</fullName>
    </alternativeName>
</protein>
<keyword evidence="14" id="KW-1133">Transmembrane helix</keyword>
<dbReference type="GO" id="GO:0009029">
    <property type="term" value="F:lipid-A 4'-kinase activity"/>
    <property type="evidence" value="ECO:0007669"/>
    <property type="project" value="UniProtKB-UniRule"/>
</dbReference>
<evidence type="ECO:0000256" key="12">
    <source>
        <dbReference type="ARBA" id="ARBA00029757"/>
    </source>
</evidence>